<gene>
    <name evidence="3" type="ORF">M0811_00932</name>
</gene>
<comment type="caution">
    <text evidence="3">The sequence shown here is derived from an EMBL/GenBank/DDBJ whole genome shotgun (WGS) entry which is preliminary data.</text>
</comment>
<evidence type="ECO:0000313" key="4">
    <source>
        <dbReference type="Proteomes" id="UP001149090"/>
    </source>
</evidence>
<dbReference type="SMART" id="SM00173">
    <property type="entry name" value="RAS"/>
    <property type="match status" value="1"/>
</dbReference>
<name>A0A9Q0LMV1_ANAIG</name>
<reference evidence="3" key="1">
    <citation type="submission" date="2022-10" db="EMBL/GenBank/DDBJ databases">
        <title>Novel sulphate-reducing endosymbionts in the free-living metamonad Anaeramoeba.</title>
        <authorList>
            <person name="Jerlstrom-Hultqvist J."/>
            <person name="Cepicka I."/>
            <person name="Gallot-Lavallee L."/>
            <person name="Salas-Leiva D."/>
            <person name="Curtis B.A."/>
            <person name="Zahonova K."/>
            <person name="Pipaliya S."/>
            <person name="Dacks J."/>
            <person name="Roger A.J."/>
        </authorList>
    </citation>
    <scope>NUCLEOTIDE SEQUENCE</scope>
    <source>
        <strain evidence="3">BMAN</strain>
    </source>
</reference>
<keyword evidence="4" id="KW-1185">Reference proteome</keyword>
<dbReference type="Proteomes" id="UP001149090">
    <property type="component" value="Unassembled WGS sequence"/>
</dbReference>
<dbReference type="AlphaFoldDB" id="A0A9Q0LMV1"/>
<dbReference type="GO" id="GO:0007165">
    <property type="term" value="P:signal transduction"/>
    <property type="evidence" value="ECO:0007669"/>
    <property type="project" value="InterPro"/>
</dbReference>
<accession>A0A9Q0LMV1</accession>
<organism evidence="3 4">
    <name type="scientific">Anaeramoeba ignava</name>
    <name type="common">Anaerobic marine amoeba</name>
    <dbReference type="NCBI Taxonomy" id="1746090"/>
    <lineage>
        <taxon>Eukaryota</taxon>
        <taxon>Metamonada</taxon>
        <taxon>Anaeramoebidae</taxon>
        <taxon>Anaeramoeba</taxon>
    </lineage>
</organism>
<evidence type="ECO:0000256" key="2">
    <source>
        <dbReference type="ARBA" id="ARBA00023134"/>
    </source>
</evidence>
<dbReference type="EMBL" id="JAPDFW010000070">
    <property type="protein sequence ID" value="KAJ5074303.1"/>
    <property type="molecule type" value="Genomic_DNA"/>
</dbReference>
<dbReference type="PANTHER" id="PTHR24070">
    <property type="entry name" value="RAS, DI-RAS, AND RHEB FAMILY MEMBERS OF SMALL GTPASE SUPERFAMILY"/>
    <property type="match status" value="1"/>
</dbReference>
<dbReference type="SMART" id="SM00175">
    <property type="entry name" value="RAB"/>
    <property type="match status" value="1"/>
</dbReference>
<dbReference type="InterPro" id="IPR020849">
    <property type="entry name" value="Small_GTPase_Ras-type"/>
</dbReference>
<keyword evidence="2" id="KW-0342">GTP-binding</keyword>
<dbReference type="Pfam" id="PF00071">
    <property type="entry name" value="Ras"/>
    <property type="match status" value="1"/>
</dbReference>
<dbReference type="PROSITE" id="PS51421">
    <property type="entry name" value="RAS"/>
    <property type="match status" value="1"/>
</dbReference>
<protein>
    <submittedName>
        <fullName evidence="3">Ras-related protein rap-1a-like protein</fullName>
    </submittedName>
</protein>
<dbReference type="InterPro" id="IPR027417">
    <property type="entry name" value="P-loop_NTPase"/>
</dbReference>
<dbReference type="GO" id="GO:0005525">
    <property type="term" value="F:GTP binding"/>
    <property type="evidence" value="ECO:0007669"/>
    <property type="project" value="UniProtKB-KW"/>
</dbReference>
<evidence type="ECO:0000313" key="3">
    <source>
        <dbReference type="EMBL" id="KAJ5074303.1"/>
    </source>
</evidence>
<evidence type="ECO:0000256" key="1">
    <source>
        <dbReference type="ARBA" id="ARBA00022741"/>
    </source>
</evidence>
<dbReference type="Gene3D" id="3.40.50.300">
    <property type="entry name" value="P-loop containing nucleotide triphosphate hydrolases"/>
    <property type="match status" value="1"/>
</dbReference>
<dbReference type="SUPFAM" id="SSF52540">
    <property type="entry name" value="P-loop containing nucleoside triphosphate hydrolases"/>
    <property type="match status" value="1"/>
</dbReference>
<dbReference type="InterPro" id="IPR001806">
    <property type="entry name" value="Small_GTPase"/>
</dbReference>
<dbReference type="PRINTS" id="PR00449">
    <property type="entry name" value="RASTRNSFRMNG"/>
</dbReference>
<proteinExistence type="predicted"/>
<keyword evidence="1" id="KW-0547">Nucleotide-binding</keyword>
<dbReference type="GO" id="GO:0003924">
    <property type="term" value="F:GTPase activity"/>
    <property type="evidence" value="ECO:0007669"/>
    <property type="project" value="InterPro"/>
</dbReference>
<sequence length="107" mass="12835">MDLIIISIIGNGGVGKTTFTTQFCYFGSCYDSEWNYNFQQENYEKSHGFIVVYSIIDKYSFDELENYLNKIYKYKKTDDFPIIIIGNKNDLEDQRQIKKRRRRRICN</sequence>
<dbReference type="OrthoDB" id="5239715at2759"/>
<dbReference type="GO" id="GO:0016020">
    <property type="term" value="C:membrane"/>
    <property type="evidence" value="ECO:0007669"/>
    <property type="project" value="InterPro"/>
</dbReference>
<dbReference type="PROSITE" id="PS51419">
    <property type="entry name" value="RAB"/>
    <property type="match status" value="1"/>
</dbReference>